<sequence length="101" mass="11384">MHIDLNFIEFNILMGAFMQGRFSPAYMEQNLVADDTLIALTETLLSTAQDAYGDQAPPFYRKKISQSEFFNSMVYGNILELNIVDDQIPALIAPYIITGDL</sequence>
<evidence type="ECO:0000313" key="2">
    <source>
        <dbReference type="Proteomes" id="UP000777935"/>
    </source>
</evidence>
<name>A0ABX2IY58_9RHOB</name>
<proteinExistence type="predicted"/>
<comment type="caution">
    <text evidence="1">The sequence shown here is derived from an EMBL/GenBank/DDBJ whole genome shotgun (WGS) entry which is preliminary data.</text>
</comment>
<dbReference type="RefSeq" id="WP_174139209.1">
    <property type="nucleotide sequence ID" value="NZ_JABUFE010000009.1"/>
</dbReference>
<gene>
    <name evidence="1" type="ORF">HRQ87_14770</name>
</gene>
<reference evidence="1 2" key="1">
    <citation type="submission" date="2020-06" db="EMBL/GenBank/DDBJ databases">
        <title>Sulfitobacter algicola sp. nov., isolated from green algae.</title>
        <authorList>
            <person name="Wang C."/>
        </authorList>
    </citation>
    <scope>NUCLEOTIDE SEQUENCE [LARGE SCALE GENOMIC DNA]</scope>
    <source>
        <strain evidence="1 2">1151</strain>
    </source>
</reference>
<organism evidence="1 2">
    <name type="scientific">Parasulfitobacter algicola</name>
    <dbReference type="NCBI Taxonomy" id="2614809"/>
    <lineage>
        <taxon>Bacteria</taxon>
        <taxon>Pseudomonadati</taxon>
        <taxon>Pseudomonadota</taxon>
        <taxon>Alphaproteobacteria</taxon>
        <taxon>Rhodobacterales</taxon>
        <taxon>Roseobacteraceae</taxon>
        <taxon>Parasulfitobacter</taxon>
    </lineage>
</organism>
<accession>A0ABX2IY58</accession>
<protein>
    <submittedName>
        <fullName evidence="1">Uncharacterized protein</fullName>
    </submittedName>
</protein>
<dbReference type="EMBL" id="JABUFE010000009">
    <property type="protein sequence ID" value="NSX56062.1"/>
    <property type="molecule type" value="Genomic_DNA"/>
</dbReference>
<dbReference type="Proteomes" id="UP000777935">
    <property type="component" value="Unassembled WGS sequence"/>
</dbReference>
<keyword evidence="2" id="KW-1185">Reference proteome</keyword>
<evidence type="ECO:0000313" key="1">
    <source>
        <dbReference type="EMBL" id="NSX56062.1"/>
    </source>
</evidence>